<dbReference type="EMBL" id="CP118718">
    <property type="protein sequence ID" value="WEA45456.1"/>
    <property type="molecule type" value="Genomic_DNA"/>
</dbReference>
<evidence type="ECO:0000256" key="1">
    <source>
        <dbReference type="ARBA" id="ARBA00004651"/>
    </source>
</evidence>
<feature type="transmembrane region" description="Helical" evidence="8">
    <location>
        <begin position="171"/>
        <end position="191"/>
    </location>
</feature>
<evidence type="ECO:0000313" key="10">
    <source>
        <dbReference type="EMBL" id="WEA45456.1"/>
    </source>
</evidence>
<evidence type="ECO:0000256" key="6">
    <source>
        <dbReference type="ARBA" id="ARBA00023136"/>
    </source>
</evidence>
<proteinExistence type="inferred from homology"/>
<evidence type="ECO:0000256" key="3">
    <source>
        <dbReference type="ARBA" id="ARBA00022475"/>
    </source>
</evidence>
<dbReference type="Proteomes" id="UP001220217">
    <property type="component" value="Chromosome"/>
</dbReference>
<keyword evidence="5 8" id="KW-1133">Transmembrane helix</keyword>
<dbReference type="PANTHER" id="PTHR32309:SF13">
    <property type="entry name" value="FERRIC ENTEROBACTIN TRANSPORT PROTEIN FEPE"/>
    <property type="match status" value="1"/>
</dbReference>
<evidence type="ECO:0000256" key="2">
    <source>
        <dbReference type="ARBA" id="ARBA00006683"/>
    </source>
</evidence>
<evidence type="ECO:0000259" key="9">
    <source>
        <dbReference type="Pfam" id="PF02706"/>
    </source>
</evidence>
<dbReference type="AlphaFoldDB" id="A0ABD7WYP9"/>
<dbReference type="RefSeq" id="WP_275036944.1">
    <property type="nucleotide sequence ID" value="NZ_CP118718.1"/>
</dbReference>
<dbReference type="InterPro" id="IPR050445">
    <property type="entry name" value="Bact_polysacc_biosynth/exp"/>
</dbReference>
<evidence type="ECO:0000256" key="7">
    <source>
        <dbReference type="SAM" id="MobiDB-lite"/>
    </source>
</evidence>
<dbReference type="PANTHER" id="PTHR32309">
    <property type="entry name" value="TYROSINE-PROTEIN KINASE"/>
    <property type="match status" value="1"/>
</dbReference>
<accession>A0ABD7WYP9</accession>
<keyword evidence="4 8" id="KW-0812">Transmembrane</keyword>
<dbReference type="GO" id="GO:0005886">
    <property type="term" value="C:plasma membrane"/>
    <property type="evidence" value="ECO:0007669"/>
    <property type="project" value="UniProtKB-SubCell"/>
</dbReference>
<keyword evidence="6 8" id="KW-0472">Membrane</keyword>
<feature type="compositionally biased region" description="Basic and acidic residues" evidence="7">
    <location>
        <begin position="235"/>
        <end position="244"/>
    </location>
</feature>
<organism evidence="10 11">
    <name type="scientific">Priestia aryabhattai</name>
    <name type="common">Bacillus aryabhattai</name>
    <dbReference type="NCBI Taxonomy" id="412384"/>
    <lineage>
        <taxon>Bacteria</taxon>
        <taxon>Bacillati</taxon>
        <taxon>Bacillota</taxon>
        <taxon>Bacilli</taxon>
        <taxon>Bacillales</taxon>
        <taxon>Bacillaceae</taxon>
        <taxon>Priestia</taxon>
    </lineage>
</organism>
<feature type="domain" description="Polysaccharide chain length determinant N-terminal" evidence="9">
    <location>
        <begin position="4"/>
        <end position="94"/>
    </location>
</feature>
<reference evidence="10 11" key="1">
    <citation type="submission" date="2023-02" db="EMBL/GenBank/DDBJ databases">
        <title>Complete genome sequence of Priestia aryabhattai G5MAi6, a methanol-tolerant strain isolated from tap water in Hong Kong.</title>
        <authorList>
            <person name="Leung K.M."/>
            <person name="Lai G.K.K."/>
            <person name="Griffin S.D.J."/>
        </authorList>
    </citation>
    <scope>NUCLEOTIDE SEQUENCE [LARGE SCALE GENOMIC DNA]</scope>
    <source>
        <strain evidence="10 11">G5MAi6</strain>
    </source>
</reference>
<dbReference type="Pfam" id="PF02706">
    <property type="entry name" value="Wzz"/>
    <property type="match status" value="1"/>
</dbReference>
<evidence type="ECO:0000256" key="8">
    <source>
        <dbReference type="SAM" id="Phobius"/>
    </source>
</evidence>
<evidence type="ECO:0000256" key="5">
    <source>
        <dbReference type="ARBA" id="ARBA00022989"/>
    </source>
</evidence>
<feature type="region of interest" description="Disordered" evidence="7">
    <location>
        <begin position="222"/>
        <end position="244"/>
    </location>
</feature>
<evidence type="ECO:0000256" key="4">
    <source>
        <dbReference type="ARBA" id="ARBA00022692"/>
    </source>
</evidence>
<sequence>MQDKLQLKDFFYIFKKRWLTVLATMLLVSTSIAAVSFYVLKPTYQASAQVLVNQATSKNVDEIANITQLNTQLISSYIDFIKNPIVLKGVKDELSLKSSVKDLSDEITVQHNENSQFINITVRDHNSKQVSEIANRVAFLSKNQAEKLMKGSNIQVLTDPSDSEQIFPKPLPVAAIAIVVSFMLGIAIAVLREYADDSLRNEDEIEKLIGLPVIGHIELQPRKMKRNQKQGSDQAKTRRENLEF</sequence>
<feature type="transmembrane region" description="Helical" evidence="8">
    <location>
        <begin position="21"/>
        <end position="40"/>
    </location>
</feature>
<gene>
    <name evidence="10" type="ORF">PWO00_05650</name>
</gene>
<evidence type="ECO:0000313" key="11">
    <source>
        <dbReference type="Proteomes" id="UP001220217"/>
    </source>
</evidence>
<keyword evidence="3" id="KW-1003">Cell membrane</keyword>
<comment type="similarity">
    <text evidence="2">Belongs to the CpsC/CapA family.</text>
</comment>
<comment type="subcellular location">
    <subcellularLocation>
        <location evidence="1">Cell membrane</location>
        <topology evidence="1">Multi-pass membrane protein</topology>
    </subcellularLocation>
</comment>
<name>A0ABD7WYP9_PRIAR</name>
<protein>
    <submittedName>
        <fullName evidence="10">Wzz/FepE/Etk N-terminal domain-containing protein</fullName>
    </submittedName>
</protein>
<dbReference type="InterPro" id="IPR003856">
    <property type="entry name" value="LPS_length_determ_N"/>
</dbReference>